<proteinExistence type="inferred from homology"/>
<evidence type="ECO:0000313" key="8">
    <source>
        <dbReference type="Proteomes" id="UP000070339"/>
    </source>
</evidence>
<gene>
    <name evidence="7" type="primary">fepB</name>
    <name evidence="7" type="ORF">WM41_2487</name>
</gene>
<dbReference type="Gene3D" id="3.40.50.1980">
    <property type="entry name" value="Nitrogenase molybdenum iron protein domain"/>
    <property type="match status" value="2"/>
</dbReference>
<dbReference type="EMBL" id="LTEB01000049">
    <property type="protein sequence ID" value="KXU16920.1"/>
    <property type="molecule type" value="Genomic_DNA"/>
</dbReference>
<dbReference type="PANTHER" id="PTHR30532">
    <property type="entry name" value="IRON III DICITRATE-BINDING PERIPLASMIC PROTEIN"/>
    <property type="match status" value="1"/>
</dbReference>
<feature type="compositionally biased region" description="Polar residues" evidence="5">
    <location>
        <begin position="1"/>
        <end position="11"/>
    </location>
</feature>
<dbReference type="InterPro" id="IPR051313">
    <property type="entry name" value="Bact_iron-sidero_bind"/>
</dbReference>
<organism evidence="7 8">
    <name type="scientific">Corynebacterium simulans</name>
    <dbReference type="NCBI Taxonomy" id="146827"/>
    <lineage>
        <taxon>Bacteria</taxon>
        <taxon>Bacillati</taxon>
        <taxon>Actinomycetota</taxon>
        <taxon>Actinomycetes</taxon>
        <taxon>Mycobacteriales</taxon>
        <taxon>Corynebacteriaceae</taxon>
        <taxon>Corynebacterium</taxon>
    </lineage>
</organism>
<reference evidence="7 8" key="1">
    <citation type="journal article" date="2016" name="Int. J. Syst. Evol. Microbiol.">
        <title>Resolving the Complexity of Human Skin Metagenomes Using Single-Molecule Sequencing.</title>
        <authorList>
            <consortium name="NISC Comparative Sequencing Program"/>
            <person name="Tsai Y.C."/>
            <person name="Conlan S."/>
            <person name="Deming C."/>
            <person name="Segre J.A."/>
            <person name="Kong H.H."/>
            <person name="Korlach J."/>
            <person name="Oh J."/>
        </authorList>
    </citation>
    <scope>NUCLEOTIDE SEQUENCE [LARGE SCALE GENOMIC DNA]</scope>
    <source>
        <strain evidence="7 8">1B08</strain>
    </source>
</reference>
<accession>A0ABR5V7G5</accession>
<protein>
    <submittedName>
        <fullName evidence="7">Ferrienterobactin-binding periplasmic protein</fullName>
    </submittedName>
</protein>
<dbReference type="Proteomes" id="UP000070339">
    <property type="component" value="Unassembled WGS sequence"/>
</dbReference>
<comment type="similarity">
    <text evidence="2">Belongs to the bacterial solute-binding protein 8 family.</text>
</comment>
<evidence type="ECO:0000259" key="6">
    <source>
        <dbReference type="PROSITE" id="PS50983"/>
    </source>
</evidence>
<dbReference type="InterPro" id="IPR002491">
    <property type="entry name" value="ABC_transptr_periplasmic_BD"/>
</dbReference>
<feature type="region of interest" description="Disordered" evidence="5">
    <location>
        <begin position="1"/>
        <end position="41"/>
    </location>
</feature>
<comment type="subcellular location">
    <subcellularLocation>
        <location evidence="1">Cell envelope</location>
    </subcellularLocation>
</comment>
<keyword evidence="8" id="KW-1185">Reference proteome</keyword>
<comment type="caution">
    <text evidence="7">The sequence shown here is derived from an EMBL/GenBank/DDBJ whole genome shotgun (WGS) entry which is preliminary data.</text>
</comment>
<feature type="compositionally biased region" description="Polar residues" evidence="5">
    <location>
        <begin position="19"/>
        <end position="29"/>
    </location>
</feature>
<evidence type="ECO:0000256" key="5">
    <source>
        <dbReference type="SAM" id="MobiDB-lite"/>
    </source>
</evidence>
<sequence>MALVSCSSQDAGEQERPEAQTQATQTGQWPRTVETDDGNLEIEAQPQRIVSTSTTLTGSLLALGAPVVASGATKPNIEGLSDDQGFFNQYSEEAKAKGVEKLWSNSSPNPEDVLPYEPDLIIVSKNGGDSAYDQVDQLRKIAPVMVVDYTKASWQDVTTMLAKATGKEDKAKQILADFDQKVDKVAKSIKVPDHAVSPLTVFGDGSGAAALTHKAAQSQLLERLGFTLTDIPEQVKGDTSMGKSRGDIVQLSLENVQKGLPGESWIVVAGDKKTQATMEKEQAFNTSPAYKNKQVYFLPGETFRLDYFSAQLMLDSLAKQFAE</sequence>
<dbReference type="Pfam" id="PF01497">
    <property type="entry name" value="Peripla_BP_2"/>
    <property type="match status" value="1"/>
</dbReference>
<evidence type="ECO:0000256" key="3">
    <source>
        <dbReference type="ARBA" id="ARBA00022448"/>
    </source>
</evidence>
<evidence type="ECO:0000256" key="2">
    <source>
        <dbReference type="ARBA" id="ARBA00008814"/>
    </source>
</evidence>
<keyword evidence="3" id="KW-0813">Transport</keyword>
<evidence type="ECO:0000256" key="1">
    <source>
        <dbReference type="ARBA" id="ARBA00004196"/>
    </source>
</evidence>
<keyword evidence="4" id="KW-0732">Signal</keyword>
<evidence type="ECO:0000313" key="7">
    <source>
        <dbReference type="EMBL" id="KXU16920.1"/>
    </source>
</evidence>
<name>A0ABR5V7G5_9CORY</name>
<dbReference type="PANTHER" id="PTHR30532:SF24">
    <property type="entry name" value="FERRIC ENTEROBACTIN-BINDING PERIPLASMIC PROTEIN FEPB"/>
    <property type="match status" value="1"/>
</dbReference>
<feature type="domain" description="Fe/B12 periplasmic-binding" evidence="6">
    <location>
        <begin position="48"/>
        <end position="323"/>
    </location>
</feature>
<dbReference type="PROSITE" id="PS50983">
    <property type="entry name" value="FE_B12_PBP"/>
    <property type="match status" value="1"/>
</dbReference>
<dbReference type="NCBIfam" id="NF008200">
    <property type="entry name" value="PRK10957.1"/>
    <property type="match status" value="1"/>
</dbReference>
<evidence type="ECO:0000256" key="4">
    <source>
        <dbReference type="ARBA" id="ARBA00022729"/>
    </source>
</evidence>
<dbReference type="SUPFAM" id="SSF53807">
    <property type="entry name" value="Helical backbone' metal receptor"/>
    <property type="match status" value="1"/>
</dbReference>